<dbReference type="GO" id="GO:0000270">
    <property type="term" value="P:peptidoglycan metabolic process"/>
    <property type="evidence" value="ECO:0007669"/>
    <property type="project" value="TreeGrafter"/>
</dbReference>
<dbReference type="EMBL" id="CP110232">
    <property type="protein sequence ID" value="WEG72990.1"/>
    <property type="molecule type" value="Genomic_DNA"/>
</dbReference>
<dbReference type="InterPro" id="IPR003848">
    <property type="entry name" value="DUF218"/>
</dbReference>
<gene>
    <name evidence="2" type="ORF">OL234_08425</name>
</gene>
<dbReference type="InterPro" id="IPR014729">
    <property type="entry name" value="Rossmann-like_a/b/a_fold"/>
</dbReference>
<dbReference type="Proteomes" id="UP001179647">
    <property type="component" value="Chromosome"/>
</dbReference>
<feature type="domain" description="DUF218" evidence="1">
    <location>
        <begin position="57"/>
        <end position="160"/>
    </location>
</feature>
<accession>A0AAF0I6Z0</accession>
<dbReference type="PANTHER" id="PTHR30336">
    <property type="entry name" value="INNER MEMBRANE PROTEIN, PROBABLE PERMEASE"/>
    <property type="match status" value="1"/>
</dbReference>
<dbReference type="GO" id="GO:0043164">
    <property type="term" value="P:Gram-negative-bacterium-type cell wall biogenesis"/>
    <property type="evidence" value="ECO:0007669"/>
    <property type="project" value="TreeGrafter"/>
</dbReference>
<dbReference type="KEGG" id="vie:OL234_08425"/>
<dbReference type="Pfam" id="PF02698">
    <property type="entry name" value="DUF218"/>
    <property type="match status" value="1"/>
</dbReference>
<dbReference type="InterPro" id="IPR051599">
    <property type="entry name" value="Cell_Envelope_Assoc"/>
</dbReference>
<sequence length="191" mass="21200">MKKRTKLLLSVAIIGLIYSGVTVSLINRSHHDLTYKNADSLIILNTTHEETIGNKKSLLTEQLDTSITYLKNNPKTQVISCGGKKTSNSSITEAQAIKNYLTDHGISPDRIKLEDNATGKMENLMNAKYHYDLGKTVIAANDFQMYRTKLLANRIGIKPVSGLSAPSTSQPTFKKYTSEVVTLGYSVIFDW</sequence>
<dbReference type="Gene3D" id="3.40.50.620">
    <property type="entry name" value="HUPs"/>
    <property type="match status" value="1"/>
</dbReference>
<dbReference type="AlphaFoldDB" id="A0AAF0I6Z0"/>
<dbReference type="GO" id="GO:0005886">
    <property type="term" value="C:plasma membrane"/>
    <property type="evidence" value="ECO:0007669"/>
    <property type="project" value="TreeGrafter"/>
</dbReference>
<evidence type="ECO:0000259" key="1">
    <source>
        <dbReference type="Pfam" id="PF02698"/>
    </source>
</evidence>
<dbReference type="PANTHER" id="PTHR30336:SF4">
    <property type="entry name" value="ENVELOPE BIOGENESIS FACTOR ELYC"/>
    <property type="match status" value="1"/>
</dbReference>
<keyword evidence="3" id="KW-1185">Reference proteome</keyword>
<protein>
    <submittedName>
        <fullName evidence="2">YdcF family protein</fullName>
    </submittedName>
</protein>
<name>A0AAF0I6Z0_9ENTE</name>
<organism evidence="2 3">
    <name type="scientific">Vagococcus intermedius</name>
    <dbReference type="NCBI Taxonomy" id="2991418"/>
    <lineage>
        <taxon>Bacteria</taxon>
        <taxon>Bacillati</taxon>
        <taxon>Bacillota</taxon>
        <taxon>Bacilli</taxon>
        <taxon>Lactobacillales</taxon>
        <taxon>Enterococcaceae</taxon>
        <taxon>Vagococcus</taxon>
    </lineage>
</organism>
<dbReference type="RefSeq" id="WP_275468792.1">
    <property type="nucleotide sequence ID" value="NZ_CP110232.1"/>
</dbReference>
<dbReference type="CDD" id="cd06259">
    <property type="entry name" value="YdcF-like"/>
    <property type="match status" value="1"/>
</dbReference>
<evidence type="ECO:0000313" key="2">
    <source>
        <dbReference type="EMBL" id="WEG72990.1"/>
    </source>
</evidence>
<proteinExistence type="predicted"/>
<reference evidence="2" key="1">
    <citation type="submission" date="2022-10" db="EMBL/GenBank/DDBJ databases">
        <title>Vagococcus sp. isolated from poultry meat.</title>
        <authorList>
            <person name="Johansson P."/>
            <person name="Bjorkroth J."/>
        </authorList>
    </citation>
    <scope>NUCLEOTIDE SEQUENCE</scope>
    <source>
        <strain evidence="2">STAA11</strain>
    </source>
</reference>
<evidence type="ECO:0000313" key="3">
    <source>
        <dbReference type="Proteomes" id="UP001179647"/>
    </source>
</evidence>